<organism evidence="4 5">
    <name type="scientific">Hibiscus trionum</name>
    <name type="common">Flower of an hour</name>
    <dbReference type="NCBI Taxonomy" id="183268"/>
    <lineage>
        <taxon>Eukaryota</taxon>
        <taxon>Viridiplantae</taxon>
        <taxon>Streptophyta</taxon>
        <taxon>Embryophyta</taxon>
        <taxon>Tracheophyta</taxon>
        <taxon>Spermatophyta</taxon>
        <taxon>Magnoliopsida</taxon>
        <taxon>eudicotyledons</taxon>
        <taxon>Gunneridae</taxon>
        <taxon>Pentapetalae</taxon>
        <taxon>rosids</taxon>
        <taxon>malvids</taxon>
        <taxon>Malvales</taxon>
        <taxon>Malvaceae</taxon>
        <taxon>Malvoideae</taxon>
        <taxon>Hibiscus</taxon>
    </lineage>
</organism>
<dbReference type="Gene3D" id="3.40.120.10">
    <property type="entry name" value="Alpha-D-Glucose-1,6-Bisphosphate, subunit A, domain 3"/>
    <property type="match status" value="2"/>
</dbReference>
<dbReference type="InterPro" id="IPR016055">
    <property type="entry name" value="A-D-PHexomutase_a/b/a-I/II/III"/>
</dbReference>
<dbReference type="AlphaFoldDB" id="A0A9W7JA04"/>
<dbReference type="Proteomes" id="UP001165190">
    <property type="component" value="Unassembled WGS sequence"/>
</dbReference>
<dbReference type="PANTHER" id="PTHR22573:SF2">
    <property type="entry name" value="PHOSPHOGLUCOMUTASE"/>
    <property type="match status" value="1"/>
</dbReference>
<dbReference type="PANTHER" id="PTHR22573">
    <property type="entry name" value="PHOSPHOHEXOMUTASE FAMILY MEMBER"/>
    <property type="match status" value="1"/>
</dbReference>
<keyword evidence="1" id="KW-0479">Metal-binding</keyword>
<name>A0A9W7JA04_HIBTR</name>
<evidence type="ECO:0000313" key="5">
    <source>
        <dbReference type="Proteomes" id="UP001165190"/>
    </source>
</evidence>
<gene>
    <name evidence="4" type="ORF">HRI_004738800</name>
</gene>
<sequence>MATANRVRHVWDGQNGLLSTIVVSIVIHERGGVGGSKASGAFILTDSYNPGRPNKDFEIKYHMKNSEPVPEAIIDKIFENTKTIIEYLIVEDLPNIDIITTGVANVLGSKGQFDDEVFNSATDYVKGLKFSIFDFELINKLLSSSEFIFFYDALHEVVGAYTHRIFVEELGL</sequence>
<evidence type="ECO:0000256" key="1">
    <source>
        <dbReference type="ARBA" id="ARBA00022723"/>
    </source>
</evidence>
<proteinExistence type="predicted"/>
<dbReference type="GO" id="GO:0046872">
    <property type="term" value="F:metal ion binding"/>
    <property type="evidence" value="ECO:0007669"/>
    <property type="project" value="UniProtKB-KW"/>
</dbReference>
<keyword evidence="5" id="KW-1185">Reference proteome</keyword>
<dbReference type="EMBL" id="BSYR01000057">
    <property type="protein sequence ID" value="GMJ10696.1"/>
    <property type="molecule type" value="Genomic_DNA"/>
</dbReference>
<keyword evidence="2" id="KW-0460">Magnesium</keyword>
<evidence type="ECO:0000313" key="4">
    <source>
        <dbReference type="EMBL" id="GMJ10696.1"/>
    </source>
</evidence>
<dbReference type="GO" id="GO:0005975">
    <property type="term" value="P:carbohydrate metabolic process"/>
    <property type="evidence" value="ECO:0007669"/>
    <property type="project" value="InterPro"/>
</dbReference>
<reference evidence="4" key="1">
    <citation type="submission" date="2023-05" db="EMBL/GenBank/DDBJ databases">
        <title>Genome and transcriptome analyses reveal genes involved in the formation of fine ridges on petal epidermal cells in Hibiscus trionum.</title>
        <authorList>
            <person name="Koshimizu S."/>
            <person name="Masuda S."/>
            <person name="Ishii T."/>
            <person name="Shirasu K."/>
            <person name="Hoshino A."/>
            <person name="Arita M."/>
        </authorList>
    </citation>
    <scope>NUCLEOTIDE SEQUENCE</scope>
    <source>
        <strain evidence="4">Hamamatsu line</strain>
    </source>
</reference>
<keyword evidence="3" id="KW-0413">Isomerase</keyword>
<dbReference type="GO" id="GO:0004614">
    <property type="term" value="F:phosphoglucomutase activity"/>
    <property type="evidence" value="ECO:0007669"/>
    <property type="project" value="InterPro"/>
</dbReference>
<evidence type="ECO:0000256" key="3">
    <source>
        <dbReference type="ARBA" id="ARBA00023235"/>
    </source>
</evidence>
<accession>A0A9W7JA04</accession>
<dbReference type="OrthoDB" id="2291at2759"/>
<comment type="caution">
    <text evidence="4">The sequence shown here is derived from an EMBL/GenBank/DDBJ whole genome shotgun (WGS) entry which is preliminary data.</text>
</comment>
<dbReference type="InterPro" id="IPR045244">
    <property type="entry name" value="PGM"/>
</dbReference>
<dbReference type="GO" id="GO:0005829">
    <property type="term" value="C:cytosol"/>
    <property type="evidence" value="ECO:0007669"/>
    <property type="project" value="TreeGrafter"/>
</dbReference>
<dbReference type="SUPFAM" id="SSF53738">
    <property type="entry name" value="Phosphoglucomutase, first 3 domains"/>
    <property type="match status" value="1"/>
</dbReference>
<evidence type="ECO:0000256" key="2">
    <source>
        <dbReference type="ARBA" id="ARBA00022842"/>
    </source>
</evidence>
<protein>
    <submittedName>
        <fullName evidence="4">Phosphoglucomutase 3</fullName>
    </submittedName>
</protein>